<evidence type="ECO:0000256" key="1">
    <source>
        <dbReference type="SAM" id="MobiDB-lite"/>
    </source>
</evidence>
<dbReference type="PANTHER" id="PTHR22954:SF3">
    <property type="entry name" value="PROTEIN CBG08539"/>
    <property type="match status" value="1"/>
</dbReference>
<protein>
    <submittedName>
        <fullName evidence="2">Uncharacterized protein</fullName>
    </submittedName>
</protein>
<evidence type="ECO:0000313" key="3">
    <source>
        <dbReference type="Proteomes" id="UP001562425"/>
    </source>
</evidence>
<reference evidence="2 3" key="1">
    <citation type="submission" date="2024-05" db="EMBL/GenBank/DDBJ databases">
        <title>Culex pipiens pipiens assembly and annotation.</title>
        <authorList>
            <person name="Alout H."/>
            <person name="Durand T."/>
        </authorList>
    </citation>
    <scope>NUCLEOTIDE SEQUENCE [LARGE SCALE GENOMIC DNA]</scope>
    <source>
        <strain evidence="2">HA-2024</strain>
        <tissue evidence="2">Whole body</tissue>
    </source>
</reference>
<feature type="compositionally biased region" description="Low complexity" evidence="1">
    <location>
        <begin position="332"/>
        <end position="359"/>
    </location>
</feature>
<dbReference type="Pfam" id="PF03564">
    <property type="entry name" value="DUF1759"/>
    <property type="match status" value="1"/>
</dbReference>
<sequence length="458" mass="51330">MADELKKKLAMVSDSLGLLEKYKEDYTTNPKLADQVGAWAKQLEAMYDRFYGFSAKLEMLSTDAEVDKLKEDRLAFDARYYTMLAFCLNKSTPSGAAPSLPASSASSSSQTLRTKLPELILPKFNGELKHWCEFRDAFKSAIGSRDDISGVDKVRYLKGLMEGEAKLYLNNVEISEQGYKDAMRKLYLRYENNRQLIKCHIETLFDTPAMSRESADELLLLIDRFEQQLSVLKSLGEPADKWSSLLVYQLSIRLDQRTLREWESYCTKLDSENVASVLGGIVKPAENSDEKTVTPSYVTMINYLQNYARVLTAAPATSPPPPSLSRSKPKPSKSVAYTATAAAKPESSSTTAASSSGKTSKPCVKCGQEHHLYHCPGFHQLNHRAPRSRLSWFNLSNLFQEAPYTPPHKCFQCCVSFPDHSPSTAIHLASFCPANKPLNFCECSEHFWNATVRSSLSR</sequence>
<dbReference type="EMBL" id="JBEHCU010005710">
    <property type="protein sequence ID" value="KAL1398942.1"/>
    <property type="molecule type" value="Genomic_DNA"/>
</dbReference>
<dbReference type="AlphaFoldDB" id="A0ABD1DHC3"/>
<evidence type="ECO:0000313" key="2">
    <source>
        <dbReference type="EMBL" id="KAL1398942.1"/>
    </source>
</evidence>
<dbReference type="PANTHER" id="PTHR22954">
    <property type="entry name" value="RETROVIRAL PROTEASE-RELATED"/>
    <property type="match status" value="1"/>
</dbReference>
<organism evidence="2 3">
    <name type="scientific">Culex pipiens pipiens</name>
    <name type="common">Northern house mosquito</name>
    <dbReference type="NCBI Taxonomy" id="38569"/>
    <lineage>
        <taxon>Eukaryota</taxon>
        <taxon>Metazoa</taxon>
        <taxon>Ecdysozoa</taxon>
        <taxon>Arthropoda</taxon>
        <taxon>Hexapoda</taxon>
        <taxon>Insecta</taxon>
        <taxon>Pterygota</taxon>
        <taxon>Neoptera</taxon>
        <taxon>Endopterygota</taxon>
        <taxon>Diptera</taxon>
        <taxon>Nematocera</taxon>
        <taxon>Culicoidea</taxon>
        <taxon>Culicidae</taxon>
        <taxon>Culicinae</taxon>
        <taxon>Culicini</taxon>
        <taxon>Culex</taxon>
        <taxon>Culex</taxon>
    </lineage>
</organism>
<dbReference type="InterPro" id="IPR005312">
    <property type="entry name" value="DUF1759"/>
</dbReference>
<feature type="region of interest" description="Disordered" evidence="1">
    <location>
        <begin position="315"/>
        <end position="359"/>
    </location>
</feature>
<name>A0ABD1DHC3_CULPP</name>
<dbReference type="Proteomes" id="UP001562425">
    <property type="component" value="Unassembled WGS sequence"/>
</dbReference>
<keyword evidence="3" id="KW-1185">Reference proteome</keyword>
<comment type="caution">
    <text evidence="2">The sequence shown here is derived from an EMBL/GenBank/DDBJ whole genome shotgun (WGS) entry which is preliminary data.</text>
</comment>
<gene>
    <name evidence="2" type="ORF">pipiens_008574</name>
</gene>
<proteinExistence type="predicted"/>
<accession>A0ABD1DHC3</accession>